<dbReference type="EMBL" id="JBHLYR010000045">
    <property type="protein sequence ID" value="MFB9993274.1"/>
    <property type="molecule type" value="Genomic_DNA"/>
</dbReference>
<proteinExistence type="inferred from homology"/>
<evidence type="ECO:0000313" key="4">
    <source>
        <dbReference type="EMBL" id="MFB9993274.1"/>
    </source>
</evidence>
<keyword evidence="4" id="KW-0808">Transferase</keyword>
<dbReference type="InterPro" id="IPR003362">
    <property type="entry name" value="Bact_transf"/>
</dbReference>
<protein>
    <submittedName>
        <fullName evidence="4">Sugar transferase</fullName>
    </submittedName>
</protein>
<dbReference type="Proteomes" id="UP001589733">
    <property type="component" value="Unassembled WGS sequence"/>
</dbReference>
<evidence type="ECO:0000256" key="2">
    <source>
        <dbReference type="SAM" id="Phobius"/>
    </source>
</evidence>
<organism evidence="4 5">
    <name type="scientific">Deinococcus oregonensis</name>
    <dbReference type="NCBI Taxonomy" id="1805970"/>
    <lineage>
        <taxon>Bacteria</taxon>
        <taxon>Thermotogati</taxon>
        <taxon>Deinococcota</taxon>
        <taxon>Deinococci</taxon>
        <taxon>Deinococcales</taxon>
        <taxon>Deinococcaceae</taxon>
        <taxon>Deinococcus</taxon>
    </lineage>
</organism>
<keyword evidence="5" id="KW-1185">Reference proteome</keyword>
<comment type="caution">
    <text evidence="4">The sequence shown here is derived from an EMBL/GenBank/DDBJ whole genome shotgun (WGS) entry which is preliminary data.</text>
</comment>
<gene>
    <name evidence="4" type="ORF">ACFFLM_14975</name>
</gene>
<name>A0ABV6B0K7_9DEIO</name>
<dbReference type="GO" id="GO:0016740">
    <property type="term" value="F:transferase activity"/>
    <property type="evidence" value="ECO:0007669"/>
    <property type="project" value="UniProtKB-KW"/>
</dbReference>
<evidence type="ECO:0000259" key="3">
    <source>
        <dbReference type="Pfam" id="PF02397"/>
    </source>
</evidence>
<feature type="domain" description="Bacterial sugar transferase" evidence="3">
    <location>
        <begin position="27"/>
        <end position="219"/>
    </location>
</feature>
<feature type="transmembrane region" description="Helical" evidence="2">
    <location>
        <begin position="29"/>
        <end position="55"/>
    </location>
</feature>
<accession>A0ABV6B0K7</accession>
<reference evidence="4 5" key="1">
    <citation type="submission" date="2024-09" db="EMBL/GenBank/DDBJ databases">
        <authorList>
            <person name="Sun Q."/>
            <person name="Mori K."/>
        </authorList>
    </citation>
    <scope>NUCLEOTIDE SEQUENCE [LARGE SCALE GENOMIC DNA]</scope>
    <source>
        <strain evidence="4 5">JCM 13503</strain>
    </source>
</reference>
<dbReference type="PANTHER" id="PTHR30576:SF10">
    <property type="entry name" value="SLL5057 PROTEIN"/>
    <property type="match status" value="1"/>
</dbReference>
<comment type="similarity">
    <text evidence="1">Belongs to the bacterial sugar transferase family.</text>
</comment>
<evidence type="ECO:0000313" key="5">
    <source>
        <dbReference type="Proteomes" id="UP001589733"/>
    </source>
</evidence>
<keyword evidence="2" id="KW-1133">Transmembrane helix</keyword>
<evidence type="ECO:0000256" key="1">
    <source>
        <dbReference type="ARBA" id="ARBA00006464"/>
    </source>
</evidence>
<dbReference type="PANTHER" id="PTHR30576">
    <property type="entry name" value="COLANIC BIOSYNTHESIS UDP-GLUCOSE LIPID CARRIER TRANSFERASE"/>
    <property type="match status" value="1"/>
</dbReference>
<keyword evidence="2" id="KW-0812">Transmembrane</keyword>
<sequence>MKTNEVGSALGLPLARSLVRPLALTSKRALDVVCVLVSAPLWVPLCGLIAVLIWLEDRANPLFLQDRVGLGGTLFPTWKFRTMRPNAEQLLQDTLNQNAELRAEWEANHKLRRDPRITRIGGLLRKTSLDELPQLVNVLQGQMSLVGPRPLPLYHAKQLPLQVQLTRQRVRPGMTGLWQVSGRSAAGNQGMEQWDPYYVRHWSLQLDLKILIRTLKVVLGGTGAY</sequence>
<keyword evidence="2" id="KW-0472">Membrane</keyword>
<dbReference type="RefSeq" id="WP_380011778.1">
    <property type="nucleotide sequence ID" value="NZ_JBHLYR010000045.1"/>
</dbReference>
<dbReference type="Pfam" id="PF02397">
    <property type="entry name" value="Bac_transf"/>
    <property type="match status" value="1"/>
</dbReference>